<protein>
    <submittedName>
        <fullName evidence="1">Uncharacterized protein</fullName>
    </submittedName>
</protein>
<organism evidence="1 2">
    <name type="scientific">Zymoseptoria tritici (strain ST99CH_3D7)</name>
    <dbReference type="NCBI Taxonomy" id="1276538"/>
    <lineage>
        <taxon>Eukaryota</taxon>
        <taxon>Fungi</taxon>
        <taxon>Dikarya</taxon>
        <taxon>Ascomycota</taxon>
        <taxon>Pezizomycotina</taxon>
        <taxon>Dothideomycetes</taxon>
        <taxon>Dothideomycetidae</taxon>
        <taxon>Mycosphaerellales</taxon>
        <taxon>Mycosphaerellaceae</taxon>
        <taxon>Zymoseptoria</taxon>
    </lineage>
</organism>
<name>A0A1X7RTK8_ZYMT9</name>
<gene>
    <name evidence="1" type="ORF">ZT3D7_G5743</name>
</gene>
<proteinExistence type="predicted"/>
<sequence length="203" mass="22053">MSNSEQTTAQQLHEAAKQIGQLQTLVVTIQSRHAADISRLRDTLQREQSAFCYMSRAFDILFKATENSSISLEDMLTAQVDALRLSNRGGHVHLLNNAILASSAGVFETIAKKIPAIKPSDTDDCRELVADGEPVDFEALITEIIQTNMDVAEKLAEGMADPHERIKVLNQVDVVRSALAAYADGSVDTKKQAGAATEDTQGK</sequence>
<dbReference type="EMBL" id="LT853696">
    <property type="protein sequence ID" value="SMQ50590.1"/>
    <property type="molecule type" value="Genomic_DNA"/>
</dbReference>
<evidence type="ECO:0000313" key="1">
    <source>
        <dbReference type="EMBL" id="SMQ50590.1"/>
    </source>
</evidence>
<reference evidence="1 2" key="1">
    <citation type="submission" date="2016-06" db="EMBL/GenBank/DDBJ databases">
        <authorList>
            <person name="Kjaerup R.B."/>
            <person name="Dalgaard T.S."/>
            <person name="Juul-Madsen H.R."/>
        </authorList>
    </citation>
    <scope>NUCLEOTIDE SEQUENCE [LARGE SCALE GENOMIC DNA]</scope>
</reference>
<dbReference type="Proteomes" id="UP000215127">
    <property type="component" value="Chromosome 5"/>
</dbReference>
<accession>A0A1X7RTK8</accession>
<evidence type="ECO:0000313" key="2">
    <source>
        <dbReference type="Proteomes" id="UP000215127"/>
    </source>
</evidence>
<dbReference type="AlphaFoldDB" id="A0A1X7RTK8"/>
<keyword evidence="2" id="KW-1185">Reference proteome</keyword>